<name>A0A915KHW9_ROMCU</name>
<dbReference type="Proteomes" id="UP000887565">
    <property type="component" value="Unplaced"/>
</dbReference>
<keyword evidence="1" id="KW-1185">Reference proteome</keyword>
<dbReference type="WBParaSite" id="nRc.2.0.1.t37509-RA">
    <property type="protein sequence ID" value="nRc.2.0.1.t37509-RA"/>
    <property type="gene ID" value="nRc.2.0.1.g37509"/>
</dbReference>
<dbReference type="AlphaFoldDB" id="A0A915KHW9"/>
<proteinExistence type="predicted"/>
<accession>A0A915KHW9</accession>
<reference evidence="2" key="1">
    <citation type="submission" date="2022-11" db="UniProtKB">
        <authorList>
            <consortium name="WormBaseParasite"/>
        </authorList>
    </citation>
    <scope>IDENTIFICATION</scope>
</reference>
<evidence type="ECO:0000313" key="2">
    <source>
        <dbReference type="WBParaSite" id="nRc.2.0.1.t37509-RA"/>
    </source>
</evidence>
<protein>
    <submittedName>
        <fullName evidence="2">Uncharacterized protein</fullName>
    </submittedName>
</protein>
<sequence>MFRISIKEKGTITLIIGAAAADMYCKENTSEASGAQNFGTVKPTSLKTPFVVVESKIKKSAMA</sequence>
<organism evidence="1 2">
    <name type="scientific">Romanomermis culicivorax</name>
    <name type="common">Nematode worm</name>
    <dbReference type="NCBI Taxonomy" id="13658"/>
    <lineage>
        <taxon>Eukaryota</taxon>
        <taxon>Metazoa</taxon>
        <taxon>Ecdysozoa</taxon>
        <taxon>Nematoda</taxon>
        <taxon>Enoplea</taxon>
        <taxon>Dorylaimia</taxon>
        <taxon>Mermithida</taxon>
        <taxon>Mermithoidea</taxon>
        <taxon>Mermithidae</taxon>
        <taxon>Romanomermis</taxon>
    </lineage>
</organism>
<evidence type="ECO:0000313" key="1">
    <source>
        <dbReference type="Proteomes" id="UP000887565"/>
    </source>
</evidence>